<proteinExistence type="predicted"/>
<dbReference type="Pfam" id="PF00407">
    <property type="entry name" value="Bet_v_1"/>
    <property type="match status" value="1"/>
</dbReference>
<dbReference type="GO" id="GO:0006952">
    <property type="term" value="P:defense response"/>
    <property type="evidence" value="ECO:0007669"/>
    <property type="project" value="InterPro"/>
</dbReference>
<dbReference type="InterPro" id="IPR051761">
    <property type="entry name" value="MLP-like_ligand-binding"/>
</dbReference>
<evidence type="ECO:0000313" key="3">
    <source>
        <dbReference type="EMBL" id="KAL0332416.1"/>
    </source>
</evidence>
<dbReference type="AlphaFoldDB" id="A0AAW2MMY5"/>
<dbReference type="PANTHER" id="PTHR31907">
    <property type="entry name" value="MLP-LIKE PROTEIN 423"/>
    <property type="match status" value="1"/>
</dbReference>
<reference evidence="3" key="2">
    <citation type="journal article" date="2024" name="Plant">
        <title>Genomic evolution and insights into agronomic trait innovations of Sesamum species.</title>
        <authorList>
            <person name="Miao H."/>
            <person name="Wang L."/>
            <person name="Qu L."/>
            <person name="Liu H."/>
            <person name="Sun Y."/>
            <person name="Le M."/>
            <person name="Wang Q."/>
            <person name="Wei S."/>
            <person name="Zheng Y."/>
            <person name="Lin W."/>
            <person name="Duan Y."/>
            <person name="Cao H."/>
            <person name="Xiong S."/>
            <person name="Wang X."/>
            <person name="Wei L."/>
            <person name="Li C."/>
            <person name="Ma Q."/>
            <person name="Ju M."/>
            <person name="Zhao R."/>
            <person name="Li G."/>
            <person name="Mu C."/>
            <person name="Tian Q."/>
            <person name="Mei H."/>
            <person name="Zhang T."/>
            <person name="Gao T."/>
            <person name="Zhang H."/>
        </authorList>
    </citation>
    <scope>NUCLEOTIDE SEQUENCE</scope>
    <source>
        <strain evidence="3">KEN8</strain>
    </source>
</reference>
<feature type="domain" description="Bet v I/Major latex protein" evidence="2">
    <location>
        <begin position="2"/>
        <end position="139"/>
    </location>
</feature>
<dbReference type="Gene3D" id="3.30.530.20">
    <property type="match status" value="1"/>
</dbReference>
<comment type="caution">
    <text evidence="3">The sequence shown here is derived from an EMBL/GenBank/DDBJ whole genome shotgun (WGS) entry which is preliminary data.</text>
</comment>
<keyword evidence="1" id="KW-0812">Transmembrane</keyword>
<dbReference type="SMART" id="SM01037">
    <property type="entry name" value="Bet_v_1"/>
    <property type="match status" value="1"/>
</dbReference>
<dbReference type="EMBL" id="JACGWM010000013">
    <property type="protein sequence ID" value="KAL0332416.1"/>
    <property type="molecule type" value="Genomic_DNA"/>
</dbReference>
<accession>A0AAW2MMY5</accession>
<protein>
    <recommendedName>
        <fullName evidence="2">Bet v I/Major latex protein domain-containing protein</fullName>
    </recommendedName>
</protein>
<keyword evidence="1" id="KW-1133">Transmembrane helix</keyword>
<evidence type="ECO:0000259" key="2">
    <source>
        <dbReference type="SMART" id="SM01037"/>
    </source>
</evidence>
<organism evidence="3">
    <name type="scientific">Sesamum calycinum</name>
    <dbReference type="NCBI Taxonomy" id="2727403"/>
    <lineage>
        <taxon>Eukaryota</taxon>
        <taxon>Viridiplantae</taxon>
        <taxon>Streptophyta</taxon>
        <taxon>Embryophyta</taxon>
        <taxon>Tracheophyta</taxon>
        <taxon>Spermatophyta</taxon>
        <taxon>Magnoliopsida</taxon>
        <taxon>eudicotyledons</taxon>
        <taxon>Gunneridae</taxon>
        <taxon>Pentapetalae</taxon>
        <taxon>asterids</taxon>
        <taxon>lamiids</taxon>
        <taxon>Lamiales</taxon>
        <taxon>Pedaliaceae</taxon>
        <taxon>Sesamum</taxon>
    </lineage>
</organism>
<feature type="transmembrane region" description="Helical" evidence="1">
    <location>
        <begin position="94"/>
        <end position="115"/>
    </location>
</feature>
<keyword evidence="1" id="KW-0472">Membrane</keyword>
<gene>
    <name evidence="3" type="ORF">Scaly_2143100</name>
</gene>
<dbReference type="InterPro" id="IPR000916">
    <property type="entry name" value="Bet_v_I/MLP"/>
</dbReference>
<reference evidence="3" key="1">
    <citation type="submission" date="2020-06" db="EMBL/GenBank/DDBJ databases">
        <authorList>
            <person name="Li T."/>
            <person name="Hu X."/>
            <person name="Zhang T."/>
            <person name="Song X."/>
            <person name="Zhang H."/>
            <person name="Dai N."/>
            <person name="Sheng W."/>
            <person name="Hou X."/>
            <person name="Wei L."/>
        </authorList>
    </citation>
    <scope>NUCLEOTIDE SEQUENCE</scope>
    <source>
        <strain evidence="3">KEN8</strain>
        <tissue evidence="3">Leaf</tissue>
    </source>
</reference>
<dbReference type="CDD" id="cd07816">
    <property type="entry name" value="Bet_v1-like"/>
    <property type="match status" value="1"/>
</dbReference>
<dbReference type="InterPro" id="IPR023393">
    <property type="entry name" value="START-like_dom_sf"/>
</dbReference>
<evidence type="ECO:0000256" key="1">
    <source>
        <dbReference type="SAM" id="Phobius"/>
    </source>
</evidence>
<sequence length="161" mass="18338">MDQLEKLETSIPISSSADKFFNFFRNDMNLLVNVVPANFQSVELISGEDGSVGAVKRWKYVLGEISLSVDLETVAIDEGARSITFKAVDGDVLVLYKTYGFTIAVSDGLVVWTIFYEKAFITALLQMLMLPLRPWLLSWWIFTFSPINNTRRTNRGRWETI</sequence>
<name>A0AAW2MMY5_9LAMI</name>
<feature type="transmembrane region" description="Helical" evidence="1">
    <location>
        <begin position="121"/>
        <end position="142"/>
    </location>
</feature>
<dbReference type="SUPFAM" id="SSF55961">
    <property type="entry name" value="Bet v1-like"/>
    <property type="match status" value="1"/>
</dbReference>